<dbReference type="InterPro" id="IPR012312">
    <property type="entry name" value="Hemerythrin-like"/>
</dbReference>
<protein>
    <submittedName>
        <fullName evidence="2">Hemerythrin domain-containing protein</fullName>
    </submittedName>
</protein>
<proteinExistence type="predicted"/>
<dbReference type="InterPro" id="IPR053206">
    <property type="entry name" value="Dimeric_xanthone_biosynth"/>
</dbReference>
<feature type="domain" description="Hemerythrin-like" evidence="1">
    <location>
        <begin position="17"/>
        <end position="146"/>
    </location>
</feature>
<dbReference type="EMBL" id="JAGSOV010000019">
    <property type="protein sequence ID" value="MCO1655097.1"/>
    <property type="molecule type" value="Genomic_DNA"/>
</dbReference>
<dbReference type="Gene3D" id="1.20.120.520">
    <property type="entry name" value="nmb1532 protein domain like"/>
    <property type="match status" value="1"/>
</dbReference>
<evidence type="ECO:0000259" key="1">
    <source>
        <dbReference type="Pfam" id="PF01814"/>
    </source>
</evidence>
<dbReference type="Proteomes" id="UP001165283">
    <property type="component" value="Unassembled WGS sequence"/>
</dbReference>
<gene>
    <name evidence="2" type="ORF">KDL28_08505</name>
</gene>
<dbReference type="CDD" id="cd12108">
    <property type="entry name" value="Hr-like"/>
    <property type="match status" value="1"/>
</dbReference>
<sequence>MTTPSDPIDRLRAFGNQLTDTHLRLRDELDDLRAALAAGAPAAPTRDLGAHCLAFCAHLHEHHTDEDTTVFPALARRDPALRPVLEQLEWDHRVVAQILTRITELVGGVPPDPAPPALRGVLGELDGLTALLESHFRFEEKRLVDALNAMGDPAHRPDAGR</sequence>
<name>A0ABT0ZWH7_9PSEU</name>
<organism evidence="2 3">
    <name type="scientific">Pseudonocardia humida</name>
    <dbReference type="NCBI Taxonomy" id="2800819"/>
    <lineage>
        <taxon>Bacteria</taxon>
        <taxon>Bacillati</taxon>
        <taxon>Actinomycetota</taxon>
        <taxon>Actinomycetes</taxon>
        <taxon>Pseudonocardiales</taxon>
        <taxon>Pseudonocardiaceae</taxon>
        <taxon>Pseudonocardia</taxon>
    </lineage>
</organism>
<reference evidence="2" key="1">
    <citation type="submission" date="2021-04" db="EMBL/GenBank/DDBJ databases">
        <title>Pseudonocardia sp. nov., isolated from sandy soil of mangrove forest.</title>
        <authorList>
            <person name="Zan Z."/>
            <person name="Huang R."/>
            <person name="Liu W."/>
        </authorList>
    </citation>
    <scope>NUCLEOTIDE SEQUENCE</scope>
    <source>
        <strain evidence="2">S2-4</strain>
    </source>
</reference>
<evidence type="ECO:0000313" key="2">
    <source>
        <dbReference type="EMBL" id="MCO1655097.1"/>
    </source>
</evidence>
<accession>A0ABT0ZWH7</accession>
<comment type="caution">
    <text evidence="2">The sequence shown here is derived from an EMBL/GenBank/DDBJ whole genome shotgun (WGS) entry which is preliminary data.</text>
</comment>
<keyword evidence="3" id="KW-1185">Reference proteome</keyword>
<evidence type="ECO:0000313" key="3">
    <source>
        <dbReference type="Proteomes" id="UP001165283"/>
    </source>
</evidence>
<dbReference type="PANTHER" id="PTHR38048">
    <property type="entry name" value="EXPRESSED PROTEIN"/>
    <property type="match status" value="1"/>
</dbReference>
<dbReference type="Pfam" id="PF01814">
    <property type="entry name" value="Hemerythrin"/>
    <property type="match status" value="1"/>
</dbReference>
<dbReference type="PANTHER" id="PTHR38048:SF2">
    <property type="entry name" value="HEMERYTHRIN-LIKE DOMAIN-CONTAINING PROTEIN"/>
    <property type="match status" value="1"/>
</dbReference>
<dbReference type="RefSeq" id="WP_252436842.1">
    <property type="nucleotide sequence ID" value="NZ_JAGSOV010000019.1"/>
</dbReference>